<dbReference type="EMBL" id="JAGKQQ010000001">
    <property type="protein sequence ID" value="MBP3954413.1"/>
    <property type="molecule type" value="Genomic_DNA"/>
</dbReference>
<keyword evidence="2" id="KW-1185">Reference proteome</keyword>
<name>A0ABS5BL49_9BACT</name>
<organism evidence="1 2">
    <name type="scientific">Gemmata palustris</name>
    <dbReference type="NCBI Taxonomy" id="2822762"/>
    <lineage>
        <taxon>Bacteria</taxon>
        <taxon>Pseudomonadati</taxon>
        <taxon>Planctomycetota</taxon>
        <taxon>Planctomycetia</taxon>
        <taxon>Gemmatales</taxon>
        <taxon>Gemmataceae</taxon>
        <taxon>Gemmata</taxon>
    </lineage>
</organism>
<gene>
    <name evidence="1" type="ORF">J8F10_03795</name>
</gene>
<evidence type="ECO:0008006" key="3">
    <source>
        <dbReference type="Google" id="ProtNLM"/>
    </source>
</evidence>
<dbReference type="RefSeq" id="WP_210652542.1">
    <property type="nucleotide sequence ID" value="NZ_JAGKQQ010000001.1"/>
</dbReference>
<dbReference type="Proteomes" id="UP000676565">
    <property type="component" value="Unassembled WGS sequence"/>
</dbReference>
<accession>A0ABS5BL49</accession>
<protein>
    <recommendedName>
        <fullName evidence="3">Arm DNA-binding domain-containing protein</fullName>
    </recommendedName>
</protein>
<sequence>MSLFTLIKITRTRHLLGKKQVAPGTPGSVKVKEESANWYAYRRDGSKQIKVKLFTDKAASVSKLAKMNTALERGQAEMTDPRKEHLKRGAAEHLDEFLPVMRAKGKSEKDKDRKEAVLRAFAGTLKSARTRRVPASRATQTHRTSPLEPTKLHISLASITTTGPTFWGPDRGRAGCPLGTRC</sequence>
<evidence type="ECO:0000313" key="1">
    <source>
        <dbReference type="EMBL" id="MBP3954413.1"/>
    </source>
</evidence>
<evidence type="ECO:0000313" key="2">
    <source>
        <dbReference type="Proteomes" id="UP000676565"/>
    </source>
</evidence>
<proteinExistence type="predicted"/>
<reference evidence="1 2" key="1">
    <citation type="submission" date="2021-04" db="EMBL/GenBank/DDBJ databases">
        <authorList>
            <person name="Ivanova A."/>
        </authorList>
    </citation>
    <scope>NUCLEOTIDE SEQUENCE [LARGE SCALE GENOMIC DNA]</scope>
    <source>
        <strain evidence="1 2">G18</strain>
    </source>
</reference>
<comment type="caution">
    <text evidence="1">The sequence shown here is derived from an EMBL/GenBank/DDBJ whole genome shotgun (WGS) entry which is preliminary data.</text>
</comment>